<proteinExistence type="predicted"/>
<gene>
    <name evidence="1" type="ORF">KEH51_05100</name>
</gene>
<sequence length="129" mass="15279">MDFNELMQWKGYIYLEEILEPKENSLRLLINRSSLNNDSPMMQLDFESFISYSVIDECFSYSIDNSEVSKGKLFQIYTKSRYLDFIKLATNEREDICPFENYVHYQFPCLNHTIDVISFEEPKITVVTG</sequence>
<reference evidence="1" key="1">
    <citation type="submission" date="2021-04" db="EMBL/GenBank/DDBJ databases">
        <title>Whole genome sequencing of Enterococci isolates from hospitalized patients.</title>
        <authorList>
            <person name="Ogoti B.M."/>
            <person name="Onyambu F.G."/>
        </authorList>
    </citation>
    <scope>NUCLEOTIDE SEQUENCE</scope>
    <source>
        <strain evidence="1">242</strain>
    </source>
</reference>
<comment type="caution">
    <text evidence="1">The sequence shown here is derived from an EMBL/GenBank/DDBJ whole genome shotgun (WGS) entry which is preliminary data.</text>
</comment>
<accession>A0A941FG90</accession>
<name>A0A941FG90_9BACI</name>
<dbReference type="EMBL" id="JAGTPW010000006">
    <property type="protein sequence ID" value="MBR8644233.1"/>
    <property type="molecule type" value="Genomic_DNA"/>
</dbReference>
<dbReference type="AlphaFoldDB" id="A0A941FG90"/>
<organism evidence="1 2">
    <name type="scientific">Peribacillus frigoritolerans</name>
    <dbReference type="NCBI Taxonomy" id="450367"/>
    <lineage>
        <taxon>Bacteria</taxon>
        <taxon>Bacillati</taxon>
        <taxon>Bacillota</taxon>
        <taxon>Bacilli</taxon>
        <taxon>Bacillales</taxon>
        <taxon>Bacillaceae</taxon>
        <taxon>Peribacillus</taxon>
    </lineage>
</organism>
<evidence type="ECO:0000313" key="1">
    <source>
        <dbReference type="EMBL" id="MBR8644233.1"/>
    </source>
</evidence>
<protein>
    <submittedName>
        <fullName evidence="1">Uncharacterized protein</fullName>
    </submittedName>
</protein>
<evidence type="ECO:0000313" key="2">
    <source>
        <dbReference type="Proteomes" id="UP000680045"/>
    </source>
</evidence>
<dbReference type="Proteomes" id="UP000680045">
    <property type="component" value="Unassembled WGS sequence"/>
</dbReference>